<feature type="compositionally biased region" description="Basic and acidic residues" evidence="1">
    <location>
        <begin position="512"/>
        <end position="527"/>
    </location>
</feature>
<feature type="region of interest" description="Disordered" evidence="1">
    <location>
        <begin position="1096"/>
        <end position="1119"/>
    </location>
</feature>
<feature type="region of interest" description="Disordered" evidence="1">
    <location>
        <begin position="305"/>
        <end position="576"/>
    </location>
</feature>
<feature type="compositionally biased region" description="Basic and acidic residues" evidence="1">
    <location>
        <begin position="254"/>
        <end position="273"/>
    </location>
</feature>
<feature type="compositionally biased region" description="Basic and acidic residues" evidence="1">
    <location>
        <begin position="452"/>
        <end position="470"/>
    </location>
</feature>
<keyword evidence="4" id="KW-1185">Reference proteome</keyword>
<evidence type="ECO:0000256" key="1">
    <source>
        <dbReference type="SAM" id="MobiDB-lite"/>
    </source>
</evidence>
<feature type="compositionally biased region" description="Low complexity" evidence="1">
    <location>
        <begin position="485"/>
        <end position="505"/>
    </location>
</feature>
<feature type="compositionally biased region" description="Polar residues" evidence="1">
    <location>
        <begin position="392"/>
        <end position="420"/>
    </location>
</feature>
<evidence type="ECO:0000259" key="2">
    <source>
        <dbReference type="Pfam" id="PF10382"/>
    </source>
</evidence>
<feature type="compositionally biased region" description="Polar residues" evidence="1">
    <location>
        <begin position="1099"/>
        <end position="1108"/>
    </location>
</feature>
<evidence type="ECO:0000313" key="4">
    <source>
        <dbReference type="Proteomes" id="UP001174997"/>
    </source>
</evidence>
<feature type="compositionally biased region" description="Basic and acidic residues" evidence="1">
    <location>
        <begin position="321"/>
        <end position="332"/>
    </location>
</feature>
<sequence length="1214" mass="132097">MPAITSSGARPELAGGGSSAPVLEFLCLFTHDLQRKQKRWQDGRLKYHTFNKRVMVYDDRGNSVGDMHWQRDWEFDEGEEIKLDRGGVIVQVQECVGRQNQDLSDLLDKRAKEKEERQSRTAARMPPAAFGLRTPAVSSRVYPAQIVGPGSHHRRLDQVLTPTGHHGRAVVPTESPFEQRQRDQETPDANKETPSSKRRKHDDMAPSKLGYAQSLFGAPLTLSAVPMSSAPIRRPAARMNSEPASSQEIGPPADEPRERESHPSKRRKRDDMPPSKMGYSQSLFGAPLNLSAVPTSSASILRRTTSVGRQHAELPSSQEDGPQRQEPTEHVTETPVNFSVRAGLSRTTATAPLLKTRLLPSEKAPKPAAHNQAARIRARQKEFADESRTEDPNTNVGSDNDVLSTMGKQNTAKPMDSNQLRHQKSAPKPKRSAPLVILDDDDDEGGENNGDLNDKRQAPVHDEHLEESHELPTTLPIQRSKKPLLKATSTKATLATKQPKTSKSTKSSKTKKNQDVNSKHPIEDDRSAAGAGLYMPPEGPRAQLRIQPRQKRGLLVSSEKGNKSKKPKVRHREAQDELECDAEQLVPNLAPTTTSEEDPFASFLNPVQEAGTVQMLKIPTRQQEVQNLGVRNENLVSSQASNGNQATSIRANDCLPLDLNDTFSVPAPTAPENKITGANDDDTAGSQSAGRSRERPPGQQKRADLVEDTTQNQGSTIQPSELPRATPAPSTQPENSPGHLQGNIIDEEEVSERPRARLTRKVTLALDESDNESLPTRRARKRMTMAPDGSDDDERRTSCESTRRDEPASDESDSQKRPVRRSNRRPAKPFVESNDGRPPTRHIRSKRTVAVAEESDSEEVPQVPVAPRLAKLRKSVKSREVIGFVPSSSPVMEVATVAEPRPPLIPAPSPTHSLMDTPPGPEITEISPLAYTNDPKAPAPGTDVPGQELVTLPVAQNLPTSTVSAPLPPFKSTTVTSAVRRDNLHPTITSRGPPIKESAKVPTPIHLEQSICESPSGDPLHYHVTSASGTGQFGVVHQQTMPSLDTILTPVSVGLHSDKQPSLIIKEVEGVSRSHGAVSHQEVHEQPIAVPRDVGVPSAASNSPNGQAPTVPPAANTRPKIANPATRGRKAALKSHAAGQVPKSIISVEPAPIRLTVRPPETARPEAAAGGRPKYKMQLPGFTSAKETARDSVGDIGPWSREAHDLFGSGRPLV</sequence>
<gene>
    <name evidence="3" type="ORF">QBC41DRAFT_282325</name>
</gene>
<name>A0AA39Z7Y7_9PEZI</name>
<feature type="compositionally biased region" description="Basic residues" evidence="1">
    <location>
        <begin position="421"/>
        <end position="431"/>
    </location>
</feature>
<feature type="region of interest" description="Disordered" evidence="1">
    <location>
        <begin position="233"/>
        <end position="283"/>
    </location>
</feature>
<dbReference type="GO" id="GO:0006302">
    <property type="term" value="P:double-strand break repair"/>
    <property type="evidence" value="ECO:0007669"/>
    <property type="project" value="TreeGrafter"/>
</dbReference>
<comment type="caution">
    <text evidence="3">The sequence shown here is derived from an EMBL/GenBank/DDBJ whole genome shotgun (WGS) entry which is preliminary data.</text>
</comment>
<proteinExistence type="predicted"/>
<reference evidence="3" key="1">
    <citation type="submission" date="2023-06" db="EMBL/GenBank/DDBJ databases">
        <title>Genome-scale phylogeny and comparative genomics of the fungal order Sordariales.</title>
        <authorList>
            <consortium name="Lawrence Berkeley National Laboratory"/>
            <person name="Hensen N."/>
            <person name="Bonometti L."/>
            <person name="Westerberg I."/>
            <person name="Brannstrom I.O."/>
            <person name="Guillou S."/>
            <person name="Cros-Aarteil S."/>
            <person name="Calhoun S."/>
            <person name="Haridas S."/>
            <person name="Kuo A."/>
            <person name="Mondo S."/>
            <person name="Pangilinan J."/>
            <person name="Riley R."/>
            <person name="Labutti K."/>
            <person name="Andreopoulos B."/>
            <person name="Lipzen A."/>
            <person name="Chen C."/>
            <person name="Yanf M."/>
            <person name="Daum C."/>
            <person name="Ng V."/>
            <person name="Clum A."/>
            <person name="Steindorff A."/>
            <person name="Ohm R."/>
            <person name="Martin F."/>
            <person name="Silar P."/>
            <person name="Natvig D."/>
            <person name="Lalanne C."/>
            <person name="Gautier V."/>
            <person name="Ament-Velasquez S.L."/>
            <person name="Kruys A."/>
            <person name="Hutchinson M.I."/>
            <person name="Powell A.J."/>
            <person name="Barry K."/>
            <person name="Miller A.N."/>
            <person name="Grigoriev I.V."/>
            <person name="Debuchy R."/>
            <person name="Gladieux P."/>
            <person name="Thoren M.H."/>
            <person name="Johannesson H."/>
        </authorList>
    </citation>
    <scope>NUCLEOTIDE SEQUENCE</scope>
    <source>
        <strain evidence="3">CBS 307.81</strain>
    </source>
</reference>
<organism evidence="3 4">
    <name type="scientific">Cercophora samala</name>
    <dbReference type="NCBI Taxonomy" id="330535"/>
    <lineage>
        <taxon>Eukaryota</taxon>
        <taxon>Fungi</taxon>
        <taxon>Dikarya</taxon>
        <taxon>Ascomycota</taxon>
        <taxon>Pezizomycotina</taxon>
        <taxon>Sordariomycetes</taxon>
        <taxon>Sordariomycetidae</taxon>
        <taxon>Sordariales</taxon>
        <taxon>Lasiosphaeriaceae</taxon>
        <taxon>Cercophora</taxon>
    </lineage>
</organism>
<dbReference type="EMBL" id="JAULSY010000103">
    <property type="protein sequence ID" value="KAK0665731.1"/>
    <property type="molecule type" value="Genomic_DNA"/>
</dbReference>
<feature type="compositionally biased region" description="Basic and acidic residues" evidence="1">
    <location>
        <begin position="379"/>
        <end position="391"/>
    </location>
</feature>
<feature type="compositionally biased region" description="Basic residues" evidence="1">
    <location>
        <begin position="817"/>
        <end position="827"/>
    </location>
</feature>
<dbReference type="PANTHER" id="PTHR28535:SF1">
    <property type="entry name" value="PROTEIN ZGRF1"/>
    <property type="match status" value="1"/>
</dbReference>
<protein>
    <recommendedName>
        <fullName evidence="2">5'-3' DNA helicase ZGRF1-like N-terminal domain-containing protein</fullName>
    </recommendedName>
</protein>
<dbReference type="GO" id="GO:0005634">
    <property type="term" value="C:nucleus"/>
    <property type="evidence" value="ECO:0007669"/>
    <property type="project" value="TreeGrafter"/>
</dbReference>
<accession>A0AA39Z7Y7</accession>
<feature type="compositionally biased region" description="Basic and acidic residues" evidence="1">
    <location>
        <begin position="177"/>
        <end position="205"/>
    </location>
</feature>
<feature type="compositionally biased region" description="Basic and acidic residues" evidence="1">
    <location>
        <begin position="691"/>
        <end position="705"/>
    </location>
</feature>
<feature type="region of interest" description="Disordered" evidence="1">
    <location>
        <begin position="662"/>
        <end position="858"/>
    </location>
</feature>
<dbReference type="Pfam" id="PF10382">
    <property type="entry name" value="ZGRF1-like_N"/>
    <property type="match status" value="1"/>
</dbReference>
<dbReference type="InterPro" id="IPR052800">
    <property type="entry name" value="DNA_Repair_Helicase_ZGRF1"/>
</dbReference>
<feature type="region of interest" description="Disordered" evidence="1">
    <location>
        <begin position="1183"/>
        <end position="1214"/>
    </location>
</feature>
<feature type="domain" description="5'-3' DNA helicase ZGRF1-like N-terminal" evidence="2">
    <location>
        <begin position="22"/>
        <end position="103"/>
    </location>
</feature>
<dbReference type="InterPro" id="IPR018838">
    <property type="entry name" value="ZGRF1-like_N"/>
</dbReference>
<feature type="compositionally biased region" description="Basic and acidic residues" evidence="1">
    <location>
        <begin position="793"/>
        <end position="807"/>
    </location>
</feature>
<evidence type="ECO:0000313" key="3">
    <source>
        <dbReference type="EMBL" id="KAK0665731.1"/>
    </source>
</evidence>
<dbReference type="Proteomes" id="UP001174997">
    <property type="component" value="Unassembled WGS sequence"/>
</dbReference>
<feature type="compositionally biased region" description="Polar residues" evidence="1">
    <location>
        <begin position="708"/>
        <end position="719"/>
    </location>
</feature>
<feature type="region of interest" description="Disordered" evidence="1">
    <location>
        <begin position="148"/>
        <end position="205"/>
    </location>
</feature>
<dbReference type="GO" id="GO:0035861">
    <property type="term" value="C:site of double-strand break"/>
    <property type="evidence" value="ECO:0007669"/>
    <property type="project" value="TreeGrafter"/>
</dbReference>
<dbReference type="AlphaFoldDB" id="A0AA39Z7Y7"/>
<dbReference type="PANTHER" id="PTHR28535">
    <property type="entry name" value="ZINC FINGER GRF-TYPE CONTAINING 1"/>
    <property type="match status" value="1"/>
</dbReference>